<feature type="domain" description="EGF-like" evidence="8">
    <location>
        <begin position="320"/>
        <end position="359"/>
    </location>
</feature>
<evidence type="ECO:0000256" key="1">
    <source>
        <dbReference type="ARBA" id="ARBA00022536"/>
    </source>
</evidence>
<reference evidence="9" key="1">
    <citation type="submission" date="2020-08" db="EMBL/GenBank/DDBJ databases">
        <title>Multicomponent nature underlies the extraordinary mechanical properties of spider dragline silk.</title>
        <authorList>
            <person name="Kono N."/>
            <person name="Nakamura H."/>
            <person name="Mori M."/>
            <person name="Yoshida Y."/>
            <person name="Ohtoshi R."/>
            <person name="Malay A.D."/>
            <person name="Moran D.A.P."/>
            <person name="Tomita M."/>
            <person name="Numata K."/>
            <person name="Arakawa K."/>
        </authorList>
    </citation>
    <scope>NUCLEOTIDE SEQUENCE</scope>
</reference>
<comment type="caution">
    <text evidence="9">The sequence shown here is derived from an EMBL/GenBank/DDBJ whole genome shotgun (WGS) entry which is preliminary data.</text>
</comment>
<evidence type="ECO:0000256" key="3">
    <source>
        <dbReference type="ARBA" id="ARBA00022737"/>
    </source>
</evidence>
<dbReference type="PROSITE" id="PS01187">
    <property type="entry name" value="EGF_CA"/>
    <property type="match status" value="2"/>
</dbReference>
<dbReference type="Gene3D" id="2.10.25.10">
    <property type="entry name" value="Laminin"/>
    <property type="match status" value="2"/>
</dbReference>
<dbReference type="Proteomes" id="UP000887013">
    <property type="component" value="Unassembled WGS sequence"/>
</dbReference>
<dbReference type="CDD" id="cd00054">
    <property type="entry name" value="EGF_CA"/>
    <property type="match status" value="1"/>
</dbReference>
<keyword evidence="6" id="KW-0812">Transmembrane</keyword>
<dbReference type="InterPro" id="IPR000152">
    <property type="entry name" value="EGF-type_Asp/Asn_hydroxyl_site"/>
</dbReference>
<name>A0A8X6P901_NEPPI</name>
<feature type="chain" id="PRO_5036487147" description="EGF-like domain-containing protein" evidence="7">
    <location>
        <begin position="29"/>
        <end position="450"/>
    </location>
</feature>
<dbReference type="SMART" id="SM00181">
    <property type="entry name" value="EGF"/>
    <property type="match status" value="6"/>
</dbReference>
<evidence type="ECO:0000313" key="9">
    <source>
        <dbReference type="EMBL" id="GFT53875.1"/>
    </source>
</evidence>
<dbReference type="InterPro" id="IPR001881">
    <property type="entry name" value="EGF-like_Ca-bd_dom"/>
</dbReference>
<protein>
    <recommendedName>
        <fullName evidence="8">EGF-like domain-containing protein</fullName>
    </recommendedName>
</protein>
<evidence type="ECO:0000256" key="7">
    <source>
        <dbReference type="SAM" id="SignalP"/>
    </source>
</evidence>
<accession>A0A8X6P901</accession>
<dbReference type="SMART" id="SM00179">
    <property type="entry name" value="EGF_CA"/>
    <property type="match status" value="2"/>
</dbReference>
<dbReference type="AlphaFoldDB" id="A0A8X6P901"/>
<dbReference type="InterPro" id="IPR009030">
    <property type="entry name" value="Growth_fac_rcpt_cys_sf"/>
</dbReference>
<dbReference type="FunFam" id="2.10.25.10:FF:000038">
    <property type="entry name" value="Fibrillin 2"/>
    <property type="match status" value="2"/>
</dbReference>
<organism evidence="9 10">
    <name type="scientific">Nephila pilipes</name>
    <name type="common">Giant wood spider</name>
    <name type="synonym">Nephila maculata</name>
    <dbReference type="NCBI Taxonomy" id="299642"/>
    <lineage>
        <taxon>Eukaryota</taxon>
        <taxon>Metazoa</taxon>
        <taxon>Ecdysozoa</taxon>
        <taxon>Arthropoda</taxon>
        <taxon>Chelicerata</taxon>
        <taxon>Arachnida</taxon>
        <taxon>Araneae</taxon>
        <taxon>Araneomorphae</taxon>
        <taxon>Entelegynae</taxon>
        <taxon>Araneoidea</taxon>
        <taxon>Nephilidae</taxon>
        <taxon>Nephila</taxon>
    </lineage>
</organism>
<keyword evidence="2 7" id="KW-0732">Signal</keyword>
<dbReference type="SUPFAM" id="SSF57196">
    <property type="entry name" value="EGF/Laminin"/>
    <property type="match status" value="1"/>
</dbReference>
<evidence type="ECO:0000313" key="10">
    <source>
        <dbReference type="Proteomes" id="UP000887013"/>
    </source>
</evidence>
<dbReference type="EMBL" id="BMAW01112651">
    <property type="protein sequence ID" value="GFT53875.1"/>
    <property type="molecule type" value="Genomic_DNA"/>
</dbReference>
<dbReference type="PROSITE" id="PS50026">
    <property type="entry name" value="EGF_3"/>
    <property type="match status" value="1"/>
</dbReference>
<keyword evidence="10" id="KW-1185">Reference proteome</keyword>
<dbReference type="SUPFAM" id="SSF57184">
    <property type="entry name" value="Growth factor receptor domain"/>
    <property type="match status" value="1"/>
</dbReference>
<keyword evidence="6" id="KW-0472">Membrane</keyword>
<keyword evidence="4" id="KW-1015">Disulfide bond</keyword>
<dbReference type="InterPro" id="IPR049883">
    <property type="entry name" value="NOTCH1_EGF-like"/>
</dbReference>
<dbReference type="PANTHER" id="PTHR24039:SF48">
    <property type="entry name" value="FIBRILLIN-2 ISOFORM X1-RELATED"/>
    <property type="match status" value="1"/>
</dbReference>
<evidence type="ECO:0000256" key="6">
    <source>
        <dbReference type="SAM" id="Phobius"/>
    </source>
</evidence>
<dbReference type="PANTHER" id="PTHR24039">
    <property type="entry name" value="FIBRILLIN-RELATED"/>
    <property type="match status" value="1"/>
</dbReference>
<dbReference type="OrthoDB" id="283575at2759"/>
<evidence type="ECO:0000256" key="2">
    <source>
        <dbReference type="ARBA" id="ARBA00022729"/>
    </source>
</evidence>
<dbReference type="InterPro" id="IPR018097">
    <property type="entry name" value="EGF_Ca-bd_CS"/>
</dbReference>
<feature type="signal peptide" evidence="7">
    <location>
        <begin position="1"/>
        <end position="28"/>
    </location>
</feature>
<sequence>MPLRKCKLFIIAIVTIYCICLEETGTTAIEEHKFVTSDITILDYELLSNEHESVTDEGIVNVNDTESNELQQDECQCKNGRCVKKGDTEVCECFPEYGKINDTVCKFCDCGPGFNCTYRKIFGTEEKFCQCTDDYQQRNKRCIIKCNSERPCQNGGTCSLGQCTCPKYVSGDLCENFRWCENKCYPRQEVDCVYVSDYEYNCLCKNRSLVYDDDDLTCKPCPCGAGNCTLRYRSLGCSCNNGYIEFRKTCKSCDCGWAGSCRLDWAGRKQCTCQEGYVEREGRCMACDCGIPGTTCSIKNGVKSCECPKGYKDHFGRCVDINECQSSPCHYSAICVNNQGSFTCECEKGYQGMEGRRTEVEQYEACEDIDECENNIRTCPSWENIICFNLPGTYKCMCKEGYQPVSIDVSPQDTRCIEYKRSWVPAIIVIVTAVFMIAFTVVIHKCVKKS</sequence>
<dbReference type="PROSITE" id="PS00010">
    <property type="entry name" value="ASX_HYDROXYL"/>
    <property type="match status" value="2"/>
</dbReference>
<evidence type="ECO:0000259" key="8">
    <source>
        <dbReference type="PROSITE" id="PS50026"/>
    </source>
</evidence>
<keyword evidence="1 5" id="KW-0245">EGF-like domain</keyword>
<evidence type="ECO:0000256" key="4">
    <source>
        <dbReference type="ARBA" id="ARBA00023157"/>
    </source>
</evidence>
<gene>
    <name evidence="9" type="primary">AVEN_34651_1</name>
    <name evidence="9" type="ORF">NPIL_515021</name>
</gene>
<feature type="transmembrane region" description="Helical" evidence="6">
    <location>
        <begin position="423"/>
        <end position="443"/>
    </location>
</feature>
<dbReference type="Pfam" id="PF07645">
    <property type="entry name" value="EGF_CA"/>
    <property type="match status" value="2"/>
</dbReference>
<keyword evidence="3" id="KW-0677">Repeat</keyword>
<keyword evidence="6" id="KW-1133">Transmembrane helix</keyword>
<dbReference type="InterPro" id="IPR000742">
    <property type="entry name" value="EGF"/>
</dbReference>
<dbReference type="GO" id="GO:0005509">
    <property type="term" value="F:calcium ion binding"/>
    <property type="evidence" value="ECO:0007669"/>
    <property type="project" value="InterPro"/>
</dbReference>
<proteinExistence type="predicted"/>
<evidence type="ECO:0000256" key="5">
    <source>
        <dbReference type="PROSITE-ProRule" id="PRU00076"/>
    </source>
</evidence>
<comment type="caution">
    <text evidence="5">Lacks conserved residue(s) required for the propagation of feature annotation.</text>
</comment>